<feature type="non-terminal residue" evidence="2">
    <location>
        <position position="1"/>
    </location>
</feature>
<dbReference type="PANTHER" id="PTHR43284:SF1">
    <property type="entry name" value="ASPARAGINE SYNTHETASE"/>
    <property type="match status" value="1"/>
</dbReference>
<dbReference type="SUPFAM" id="SSF52402">
    <property type="entry name" value="Adenine nucleotide alpha hydrolases-like"/>
    <property type="match status" value="1"/>
</dbReference>
<evidence type="ECO:0000259" key="1">
    <source>
        <dbReference type="Pfam" id="PF00733"/>
    </source>
</evidence>
<proteinExistence type="predicted"/>
<dbReference type="Pfam" id="PF00733">
    <property type="entry name" value="Asn_synthase"/>
    <property type="match status" value="1"/>
</dbReference>
<dbReference type="EMBL" id="UINC01055651">
    <property type="protein sequence ID" value="SVB74777.1"/>
    <property type="molecule type" value="Genomic_DNA"/>
</dbReference>
<reference evidence="2" key="1">
    <citation type="submission" date="2018-05" db="EMBL/GenBank/DDBJ databases">
        <authorList>
            <person name="Lanie J.A."/>
            <person name="Ng W.-L."/>
            <person name="Kazmierczak K.M."/>
            <person name="Andrzejewski T.M."/>
            <person name="Davidsen T.M."/>
            <person name="Wayne K.J."/>
            <person name="Tettelin H."/>
            <person name="Glass J.I."/>
            <person name="Rusch D."/>
            <person name="Podicherti R."/>
            <person name="Tsui H.-C.T."/>
            <person name="Winkler M.E."/>
        </authorList>
    </citation>
    <scope>NUCLEOTIDE SEQUENCE</scope>
</reference>
<dbReference type="Gene3D" id="3.40.50.620">
    <property type="entry name" value="HUPs"/>
    <property type="match status" value="1"/>
</dbReference>
<dbReference type="GO" id="GO:0005829">
    <property type="term" value="C:cytosol"/>
    <property type="evidence" value="ECO:0007669"/>
    <property type="project" value="TreeGrafter"/>
</dbReference>
<dbReference type="PANTHER" id="PTHR43284">
    <property type="entry name" value="ASPARAGINE SYNTHETASE (GLUTAMINE-HYDROLYZING)"/>
    <property type="match status" value="1"/>
</dbReference>
<dbReference type="GO" id="GO:0004066">
    <property type="term" value="F:asparagine synthase (glutamine-hydrolyzing) activity"/>
    <property type="evidence" value="ECO:0007669"/>
    <property type="project" value="InterPro"/>
</dbReference>
<gene>
    <name evidence="2" type="ORF">METZ01_LOCUS227631</name>
</gene>
<evidence type="ECO:0000313" key="2">
    <source>
        <dbReference type="EMBL" id="SVB74777.1"/>
    </source>
</evidence>
<organism evidence="2">
    <name type="scientific">marine metagenome</name>
    <dbReference type="NCBI Taxonomy" id="408172"/>
    <lineage>
        <taxon>unclassified sequences</taxon>
        <taxon>metagenomes</taxon>
        <taxon>ecological metagenomes</taxon>
    </lineage>
</organism>
<dbReference type="CDD" id="cd01991">
    <property type="entry name" value="Asn_synthase_B_C"/>
    <property type="match status" value="1"/>
</dbReference>
<dbReference type="AlphaFoldDB" id="A0A382GJG2"/>
<accession>A0A382GJG2</accession>
<feature type="domain" description="Asparagine synthetase" evidence="1">
    <location>
        <begin position="2"/>
        <end position="271"/>
    </location>
</feature>
<name>A0A382GJG2_9ZZZZ</name>
<sequence>QRSDVPYGMFLSGGVDSNALLAMMARLNSDPVLTYTAGFDSKSVADETIQARAVAHAVGAAHVEIIVTQKDFWRDLPAIAAALDDPCADYAVIPSFELAREASKDVKVILSGEGGDELFAGYGRYRRALRPRWLGGRESRTSGLLDHLDVFRTPNSPRACSQSESQLLPVPTYSRLQAVQAADFVDWLPHDLLIKLDRCLMAHGLEGRTPFLDPSLAKFAFCLPDRAKIRGRQGKWLLRSWLSKRLPAAKPFSRKRGFTVPVGEWIKQRGQQIGELVAAQPGVQALCQPGSVAPLFAVPN</sequence>
<dbReference type="InterPro" id="IPR051786">
    <property type="entry name" value="ASN_synthetase/amidase"/>
</dbReference>
<dbReference type="InterPro" id="IPR001962">
    <property type="entry name" value="Asn_synthase"/>
</dbReference>
<dbReference type="GO" id="GO:0006529">
    <property type="term" value="P:asparagine biosynthetic process"/>
    <property type="evidence" value="ECO:0007669"/>
    <property type="project" value="InterPro"/>
</dbReference>
<dbReference type="InterPro" id="IPR014729">
    <property type="entry name" value="Rossmann-like_a/b/a_fold"/>
</dbReference>
<feature type="non-terminal residue" evidence="2">
    <location>
        <position position="300"/>
    </location>
</feature>
<protein>
    <recommendedName>
        <fullName evidence="1">Asparagine synthetase domain-containing protein</fullName>
    </recommendedName>
</protein>